<accession>A0ABY7EVU2</accession>
<organism evidence="1 2">
    <name type="scientific">Mya arenaria</name>
    <name type="common">Soft-shell clam</name>
    <dbReference type="NCBI Taxonomy" id="6604"/>
    <lineage>
        <taxon>Eukaryota</taxon>
        <taxon>Metazoa</taxon>
        <taxon>Spiralia</taxon>
        <taxon>Lophotrochozoa</taxon>
        <taxon>Mollusca</taxon>
        <taxon>Bivalvia</taxon>
        <taxon>Autobranchia</taxon>
        <taxon>Heteroconchia</taxon>
        <taxon>Euheterodonta</taxon>
        <taxon>Imparidentia</taxon>
        <taxon>Neoheterodontei</taxon>
        <taxon>Myida</taxon>
        <taxon>Myoidea</taxon>
        <taxon>Myidae</taxon>
        <taxon>Mya</taxon>
    </lineage>
</organism>
<evidence type="ECO:0000313" key="2">
    <source>
        <dbReference type="Proteomes" id="UP001164746"/>
    </source>
</evidence>
<gene>
    <name evidence="1" type="ORF">MAR_025486</name>
</gene>
<name>A0ABY7EVU2_MYAAR</name>
<sequence>MLRDALDTVHEMSKLIEYSPRGDSKLEEVKMEISPDIPGFRVLCPTRWTVRAASMDNGLTNYTELQSLLESCYDFGGDSETRARFLGVQTQMRCFDLMFGESLGYAILRQTENLST</sequence>
<keyword evidence="2" id="KW-1185">Reference proteome</keyword>
<proteinExistence type="predicted"/>
<reference evidence="1" key="1">
    <citation type="submission" date="2022-11" db="EMBL/GenBank/DDBJ databases">
        <title>Centuries of genome instability and evolution in soft-shell clam transmissible cancer (bioRxiv).</title>
        <authorList>
            <person name="Hart S.F.M."/>
            <person name="Yonemitsu M.A."/>
            <person name="Giersch R.M."/>
            <person name="Beal B.F."/>
            <person name="Arriagada G."/>
            <person name="Davis B.W."/>
            <person name="Ostrander E.A."/>
            <person name="Goff S.P."/>
            <person name="Metzger M.J."/>
        </authorList>
    </citation>
    <scope>NUCLEOTIDE SEQUENCE</scope>
    <source>
        <strain evidence="1">MELC-2E11</strain>
        <tissue evidence="1">Siphon/mantle</tissue>
    </source>
</reference>
<evidence type="ECO:0000313" key="1">
    <source>
        <dbReference type="EMBL" id="WAR11306.1"/>
    </source>
</evidence>
<dbReference type="Proteomes" id="UP001164746">
    <property type="component" value="Chromosome 8"/>
</dbReference>
<protein>
    <submittedName>
        <fullName evidence="1">Uncharacterized protein</fullName>
    </submittedName>
</protein>
<dbReference type="EMBL" id="CP111019">
    <property type="protein sequence ID" value="WAR11306.1"/>
    <property type="molecule type" value="Genomic_DNA"/>
</dbReference>